<feature type="region of interest" description="Disordered" evidence="1">
    <location>
        <begin position="255"/>
        <end position="282"/>
    </location>
</feature>
<organism evidence="2">
    <name type="scientific">Amblyomma sculptum</name>
    <name type="common">Tick</name>
    <dbReference type="NCBI Taxonomy" id="1581419"/>
    <lineage>
        <taxon>Eukaryota</taxon>
        <taxon>Metazoa</taxon>
        <taxon>Ecdysozoa</taxon>
        <taxon>Arthropoda</taxon>
        <taxon>Chelicerata</taxon>
        <taxon>Arachnida</taxon>
        <taxon>Acari</taxon>
        <taxon>Parasitiformes</taxon>
        <taxon>Ixodida</taxon>
        <taxon>Ixodoidea</taxon>
        <taxon>Ixodidae</taxon>
        <taxon>Amblyomminae</taxon>
        <taxon>Amblyomma</taxon>
    </lineage>
</organism>
<feature type="region of interest" description="Disordered" evidence="1">
    <location>
        <begin position="528"/>
        <end position="564"/>
    </location>
</feature>
<feature type="compositionally biased region" description="Basic residues" evidence="1">
    <location>
        <begin position="548"/>
        <end position="561"/>
    </location>
</feature>
<feature type="compositionally biased region" description="Polar residues" evidence="1">
    <location>
        <begin position="61"/>
        <end position="71"/>
    </location>
</feature>
<feature type="region of interest" description="Disordered" evidence="1">
    <location>
        <begin position="297"/>
        <end position="329"/>
    </location>
</feature>
<feature type="compositionally biased region" description="Low complexity" evidence="1">
    <location>
        <begin position="41"/>
        <end position="52"/>
    </location>
</feature>
<evidence type="ECO:0000313" key="2">
    <source>
        <dbReference type="EMBL" id="JAU02608.1"/>
    </source>
</evidence>
<feature type="compositionally biased region" description="Polar residues" evidence="1">
    <location>
        <begin position="175"/>
        <end position="184"/>
    </location>
</feature>
<dbReference type="AlphaFoldDB" id="A0A1E1XTI0"/>
<sequence>LRARVPPVQTKVQVARRSLGRKSAVPTQAKVQVTKRPSGHASAAQAKVQVTKKALDRKSAAQKQVKVSISRRSLGRTSAVKPRPLVKTPARNLSTAGIASSSRHSTAKRTPKDASSTKADITRKRNLESSSKSRGKTASGISKRGSEVHSPPGSDVKPQSPPCSSTVKVVRSSDSHLASCSTPCSVMLKNATAGSPSTAAKVANMTSSSDSSSGSTPFHTAHSICLSSSSEASVSPPGKVVKMFAGGTPYRQKRSASFKSAMESSVKKASPKKTEVVAAEDVSDDDELNGTFTMAESPILSPKRPSSRLKKLPQPRSSCLRKGTSASHIKKSVSFTMPGRRSVTPKRLPKTPMRGRTLHETLKEWLGARGYSLSALRQSHQDNATKQETPWKSRRSSGKPLRTALRSSENQVLGASPVLQKPAKRSLTQESADDNAVVSKHASVSSLLTDLQQCLDEPNPPEDIETWLDQLEEQVPSVTEYSTYWLCRCLCYEKAGNLTEAIRSLAAGLEFVTTGRSELADVLDNLMKRTSEKEPTAVHGSPSPSEKRKSKASTGPRKKRKNLEVVSTENMFDSTIIDYKVYEEPSLKRLSAVIHGKETASVAVMTPVRRSSRHSKRRSSVVSPQNLLYKSNPALEAE</sequence>
<feature type="compositionally biased region" description="Basic residues" evidence="1">
    <location>
        <begin position="610"/>
        <end position="619"/>
    </location>
</feature>
<protein>
    <submittedName>
        <fullName evidence="2">Uncharacterized protein</fullName>
    </submittedName>
</protein>
<evidence type="ECO:0000256" key="1">
    <source>
        <dbReference type="SAM" id="MobiDB-lite"/>
    </source>
</evidence>
<accession>A0A1E1XTI0</accession>
<feature type="compositionally biased region" description="Polar residues" evidence="1">
    <location>
        <begin position="91"/>
        <end position="104"/>
    </location>
</feature>
<proteinExistence type="evidence at transcript level"/>
<feature type="non-terminal residue" evidence="2">
    <location>
        <position position="1"/>
    </location>
</feature>
<name>A0A1E1XTI0_AMBSC</name>
<feature type="region of interest" description="Disordered" evidence="1">
    <location>
        <begin position="378"/>
        <end position="434"/>
    </location>
</feature>
<dbReference type="EMBL" id="GFAA01000827">
    <property type="protein sequence ID" value="JAU02608.1"/>
    <property type="molecule type" value="mRNA"/>
</dbReference>
<reference evidence="2" key="1">
    <citation type="submission" date="2016-09" db="EMBL/GenBank/DDBJ databases">
        <authorList>
            <person name="Capua I."/>
            <person name="De Benedictis P."/>
            <person name="Joannis T."/>
            <person name="Lombin L.H."/>
            <person name="Cattoli G."/>
        </authorList>
    </citation>
    <scope>NUCLEOTIDE SEQUENCE</scope>
</reference>
<feature type="compositionally biased region" description="Basic and acidic residues" evidence="1">
    <location>
        <begin position="379"/>
        <end position="391"/>
    </location>
</feature>
<feature type="region of interest" description="Disordered" evidence="1">
    <location>
        <begin position="1"/>
        <end position="216"/>
    </location>
</feature>
<feature type="region of interest" description="Disordered" evidence="1">
    <location>
        <begin position="605"/>
        <end position="638"/>
    </location>
</feature>
<reference evidence="2" key="2">
    <citation type="journal article" date="2017" name="Front. Cell. Infect. Microbiol.">
        <title>Analysis of the Salivary Gland Transcriptome of Unfed and Partially Fed Amblyomma sculptum Ticks and Descriptive Proteome of the Saliva.</title>
        <authorList>
            <person name="Esteves E."/>
            <person name="Maruyama S.R."/>
            <person name="Kawahara R."/>
            <person name="Fujita A."/>
            <person name="Martins L.A."/>
            <person name="Righi A.A."/>
            <person name="Costa F.B."/>
            <person name="Palmisano G."/>
            <person name="Labruna M.B."/>
            <person name="Sa-Nunes A."/>
            <person name="Ribeiro J.M.C."/>
            <person name="Fogaca A.C."/>
        </authorList>
    </citation>
    <scope>NUCLEOTIDE SEQUENCE</scope>
</reference>